<dbReference type="EnsemblFungi" id="FOXG_11473T0">
    <property type="protein sequence ID" value="FOXG_11473P0"/>
    <property type="gene ID" value="FOXG_11473"/>
</dbReference>
<evidence type="ECO:0000256" key="2">
    <source>
        <dbReference type="ARBA" id="ARBA00022603"/>
    </source>
</evidence>
<gene>
    <name evidence="4" type="primary">28952876</name>
</gene>
<dbReference type="GO" id="GO:0032259">
    <property type="term" value="P:methylation"/>
    <property type="evidence" value="ECO:0007669"/>
    <property type="project" value="UniProtKB-KW"/>
</dbReference>
<evidence type="ECO:0000256" key="3">
    <source>
        <dbReference type="ARBA" id="ARBA00022679"/>
    </source>
</evidence>
<sequence>MAPAPQIPPIPTSPSIFQTTHSALAFIMASDFEKQSYWHKRFSSEKAFEWLLPSADFMPLVKPVLDRLDPATARILHIGFGTSDLQNHFRSRGFRDILNVDYEPLAIDRGRDLEEQAFGDVQMRYDVQDATQLDLCEKFDLIVDKSTVDAISCGGEMALRRMAAGIKRCLADGGVWISFSYSAYRFDLDGFPFDVEVLAKVLTQKTLPNDPDIYHWCYLLRPRRDTAPDSPISTDDNPAGEG</sequence>
<protein>
    <submittedName>
        <fullName evidence="4">Uncharacterized protein</fullName>
    </submittedName>
</protein>
<dbReference type="VEuPathDB" id="FungiDB:FOXG_11473"/>
<dbReference type="GO" id="GO:0008168">
    <property type="term" value="F:methyltransferase activity"/>
    <property type="evidence" value="ECO:0007669"/>
    <property type="project" value="UniProtKB-KW"/>
</dbReference>
<dbReference type="PANTHER" id="PTHR12176">
    <property type="entry name" value="SAM-DEPENDENT METHYLTRANSFERASE SUPERFAMILY PROTEIN"/>
    <property type="match status" value="1"/>
</dbReference>
<reference evidence="5" key="1">
    <citation type="journal article" date="2012" name="Mol. Plant Microbe Interact.">
        <title>A highly conserved effector in Fusarium oxysporum is required for full virulence on Arabidopsis.</title>
        <authorList>
            <person name="Thatcher L.F."/>
            <person name="Gardiner D.M."/>
            <person name="Kazan K."/>
            <person name="Manners J."/>
        </authorList>
    </citation>
    <scope>NUCLEOTIDE SEQUENCE [LARGE SCALE GENOMIC DNA]</scope>
    <source>
        <strain evidence="5">Fo5176</strain>
    </source>
</reference>
<evidence type="ECO:0000313" key="5">
    <source>
        <dbReference type="Proteomes" id="UP000002489"/>
    </source>
</evidence>
<dbReference type="InterPro" id="IPR051419">
    <property type="entry name" value="Lys/N-term_MeTrsfase_sf"/>
</dbReference>
<evidence type="ECO:0000256" key="1">
    <source>
        <dbReference type="ARBA" id="ARBA00008361"/>
    </source>
</evidence>
<keyword evidence="2" id="KW-0489">Methyltransferase</keyword>
<evidence type="ECO:0000313" key="4">
    <source>
        <dbReference type="EnsemblFungi" id="FOXG_11473P0"/>
    </source>
</evidence>
<dbReference type="Gene3D" id="3.40.50.150">
    <property type="entry name" value="Vaccinia Virus protein VP39"/>
    <property type="match status" value="1"/>
</dbReference>
<accession>A0A0D2Y5B8</accession>
<proteinExistence type="inferred from homology"/>
<organism evidence="4 5">
    <name type="scientific">Fusarium oxysporum (strain Fo5176)</name>
    <name type="common">Fusarium vascular wilt</name>
    <dbReference type="NCBI Taxonomy" id="660025"/>
    <lineage>
        <taxon>Eukaryota</taxon>
        <taxon>Fungi</taxon>
        <taxon>Dikarya</taxon>
        <taxon>Ascomycota</taxon>
        <taxon>Pezizomycotina</taxon>
        <taxon>Sordariomycetes</taxon>
        <taxon>Hypocreomycetidae</taxon>
        <taxon>Hypocreales</taxon>
        <taxon>Nectriaceae</taxon>
        <taxon>Fusarium</taxon>
        <taxon>Fusarium oxysporum species complex</taxon>
    </lineage>
</organism>
<dbReference type="AlphaFoldDB" id="A0A0D2Y5B8"/>
<keyword evidence="3" id="KW-0808">Transferase</keyword>
<dbReference type="InterPro" id="IPR029063">
    <property type="entry name" value="SAM-dependent_MTases_sf"/>
</dbReference>
<dbReference type="SUPFAM" id="SSF53335">
    <property type="entry name" value="S-adenosyl-L-methionine-dependent methyltransferases"/>
    <property type="match status" value="1"/>
</dbReference>
<comment type="similarity">
    <text evidence="1">Belongs to the methyltransferase superfamily.</text>
</comment>
<dbReference type="Proteomes" id="UP000002489">
    <property type="component" value="Unassembled WGS sequence"/>
</dbReference>
<name>A0A0D2Y5B8_FUSOF</name>
<dbReference type="PANTHER" id="PTHR12176:SF84">
    <property type="entry name" value="METHYLTRANSFERASE DOMAIN-CONTAINING PROTEIN"/>
    <property type="match status" value="1"/>
</dbReference>
<reference evidence="4" key="2">
    <citation type="submission" date="2025-08" db="UniProtKB">
        <authorList>
            <consortium name="EnsemblFungi"/>
        </authorList>
    </citation>
    <scope>IDENTIFICATION</scope>
    <source>
        <strain evidence="4">4287 / CBS 123668 / FGSC 9935 / NRRL 34936</strain>
    </source>
</reference>
<dbReference type="CDD" id="cd02440">
    <property type="entry name" value="AdoMet_MTases"/>
    <property type="match status" value="1"/>
</dbReference>